<dbReference type="Proteomes" id="UP000027586">
    <property type="component" value="Unassembled WGS sequence"/>
</dbReference>
<feature type="region of interest" description="Disordered" evidence="1">
    <location>
        <begin position="249"/>
        <end position="286"/>
    </location>
</feature>
<feature type="compositionally biased region" description="Low complexity" evidence="1">
    <location>
        <begin position="261"/>
        <end position="275"/>
    </location>
</feature>
<evidence type="ECO:0000256" key="1">
    <source>
        <dbReference type="SAM" id="MobiDB-lite"/>
    </source>
</evidence>
<feature type="compositionally biased region" description="Acidic residues" evidence="1">
    <location>
        <begin position="157"/>
        <end position="166"/>
    </location>
</feature>
<name>A0A068RS18_9FUNG</name>
<comment type="caution">
    <text evidence="2">The sequence shown here is derived from an EMBL/GenBank/DDBJ whole genome shotgun (WGS) entry which is preliminary data.</text>
</comment>
<sequence>MSVSSHDGSEKDSGLFHRMSEGFPHRYAAMRKTDLLDTLDVRHRDTDTWSVAATIDDQESVISGAGGTASIVSSSRATVEGRETDDDRSTLDGGGNGSDAIHPALLTSFRLETLRDLDGGSGGGGQDTASTIDDNRSRSNAAEFGDEGTRSAATDFDQSDTSDDEQGGGHQHRVVNDDISAPPQPQPSFASVTKSFAELMEENEALHTQLRNLQIAQKHQSELIENLRSLTNCNEEVYGQALHLSQVTPEELERWNQQSRAAAASSSSSSTTPAAGREQQEATSAHSLAQQLARLAELVTRYTQLVDHQDDSAKIRFEQDLFAHIVSAYFDSLPFGTENQELLNLAYSDQMRRFQTTLGAHFAKWYRRQTVQSLSLNPASKEHLERLRIVMTEKFYRNQHKQEWDELLEHCAALSLVIHAGDADVTTQQVEQGAKYDPHIMAVVGNERADDTKSVKSVLTPLFIDEEQVVLMPARVILQ</sequence>
<proteinExistence type="predicted"/>
<accession>A0A068RS18</accession>
<evidence type="ECO:0000313" key="3">
    <source>
        <dbReference type="Proteomes" id="UP000027586"/>
    </source>
</evidence>
<dbReference type="AlphaFoldDB" id="A0A068RS18"/>
<organism evidence="2 3">
    <name type="scientific">Lichtheimia corymbifera JMRC:FSU:9682</name>
    <dbReference type="NCBI Taxonomy" id="1263082"/>
    <lineage>
        <taxon>Eukaryota</taxon>
        <taxon>Fungi</taxon>
        <taxon>Fungi incertae sedis</taxon>
        <taxon>Mucoromycota</taxon>
        <taxon>Mucoromycotina</taxon>
        <taxon>Mucoromycetes</taxon>
        <taxon>Mucorales</taxon>
        <taxon>Lichtheimiaceae</taxon>
        <taxon>Lichtheimia</taxon>
    </lineage>
</organism>
<feature type="region of interest" description="Disordered" evidence="1">
    <location>
        <begin position="66"/>
        <end position="102"/>
    </location>
</feature>
<feature type="compositionally biased region" description="Basic and acidic residues" evidence="1">
    <location>
        <begin position="79"/>
        <end position="90"/>
    </location>
</feature>
<protein>
    <submittedName>
        <fullName evidence="2">Uncharacterized protein</fullName>
    </submittedName>
</protein>
<reference evidence="2" key="1">
    <citation type="submission" date="2013-08" db="EMBL/GenBank/DDBJ databases">
        <title>Gene expansion shapes genome architecture in the human pathogen Lichtheimia corymbifera: an evolutionary genomics analysis in the ancient terrestrial Mucorales (Mucoromycotina).</title>
        <authorList>
            <person name="Schwartze V.U."/>
            <person name="Winter S."/>
            <person name="Shelest E."/>
            <person name="Marcet-Houben M."/>
            <person name="Horn F."/>
            <person name="Wehner S."/>
            <person name="Hoffmann K."/>
            <person name="Riege K."/>
            <person name="Sammeth M."/>
            <person name="Nowrousian M."/>
            <person name="Valiante V."/>
            <person name="Linde J."/>
            <person name="Jacobsen I.D."/>
            <person name="Marz M."/>
            <person name="Brakhage A.A."/>
            <person name="Gabaldon T."/>
            <person name="Bocker S."/>
            <person name="Voigt K."/>
        </authorList>
    </citation>
    <scope>NUCLEOTIDE SEQUENCE [LARGE SCALE GENOMIC DNA]</scope>
    <source>
        <strain evidence="2">FSU 9682</strain>
    </source>
</reference>
<feature type="region of interest" description="Disordered" evidence="1">
    <location>
        <begin position="116"/>
        <end position="189"/>
    </location>
</feature>
<evidence type="ECO:0000313" key="2">
    <source>
        <dbReference type="EMBL" id="CDH52480.1"/>
    </source>
</evidence>
<keyword evidence="3" id="KW-1185">Reference proteome</keyword>
<dbReference type="EMBL" id="CBTN010000013">
    <property type="protein sequence ID" value="CDH52480.1"/>
    <property type="molecule type" value="Genomic_DNA"/>
</dbReference>
<dbReference type="OrthoDB" id="2400951at2759"/>
<gene>
    <name evidence="2" type="ORF">LCOR_03945.1</name>
</gene>
<dbReference type="VEuPathDB" id="FungiDB:LCOR_03945.1"/>